<comment type="caution">
    <text evidence="3">The sequence shown here is derived from an EMBL/GenBank/DDBJ whole genome shotgun (WGS) entry which is preliminary data.</text>
</comment>
<accession>W9ZCP5</accession>
<evidence type="ECO:0008006" key="5">
    <source>
        <dbReference type="Google" id="ProtNLM"/>
    </source>
</evidence>
<proteinExistence type="predicted"/>
<evidence type="ECO:0000313" key="3">
    <source>
        <dbReference type="EMBL" id="EXJ92299.1"/>
    </source>
</evidence>
<protein>
    <recommendedName>
        <fullName evidence="5">Extracellular membrane protein CFEM domain-containing protein</fullName>
    </recommendedName>
</protein>
<reference evidence="3 4" key="1">
    <citation type="submission" date="2013-03" db="EMBL/GenBank/DDBJ databases">
        <title>The Genome Sequence of Capronia epimyces CBS 606.96.</title>
        <authorList>
            <consortium name="The Broad Institute Genomics Platform"/>
            <person name="Cuomo C."/>
            <person name="de Hoog S."/>
            <person name="Gorbushina A."/>
            <person name="Walker B."/>
            <person name="Young S.K."/>
            <person name="Zeng Q."/>
            <person name="Gargeya S."/>
            <person name="Fitzgerald M."/>
            <person name="Haas B."/>
            <person name="Abouelleil A."/>
            <person name="Allen A.W."/>
            <person name="Alvarado L."/>
            <person name="Arachchi H.M."/>
            <person name="Berlin A.M."/>
            <person name="Chapman S.B."/>
            <person name="Gainer-Dewar J."/>
            <person name="Goldberg J."/>
            <person name="Griggs A."/>
            <person name="Gujja S."/>
            <person name="Hansen M."/>
            <person name="Howarth C."/>
            <person name="Imamovic A."/>
            <person name="Ireland A."/>
            <person name="Larimer J."/>
            <person name="McCowan C."/>
            <person name="Murphy C."/>
            <person name="Pearson M."/>
            <person name="Poon T.W."/>
            <person name="Priest M."/>
            <person name="Roberts A."/>
            <person name="Saif S."/>
            <person name="Shea T."/>
            <person name="Sisk P."/>
            <person name="Sykes S."/>
            <person name="Wortman J."/>
            <person name="Nusbaum C."/>
            <person name="Birren B."/>
        </authorList>
    </citation>
    <scope>NUCLEOTIDE SEQUENCE [LARGE SCALE GENOMIC DNA]</scope>
    <source>
        <strain evidence="3 4">CBS 606.96</strain>
    </source>
</reference>
<feature type="signal peptide" evidence="2">
    <location>
        <begin position="1"/>
        <end position="19"/>
    </location>
</feature>
<dbReference type="AlphaFoldDB" id="W9ZCP5"/>
<evidence type="ECO:0000313" key="4">
    <source>
        <dbReference type="Proteomes" id="UP000019478"/>
    </source>
</evidence>
<organism evidence="3 4">
    <name type="scientific">Capronia epimyces CBS 606.96</name>
    <dbReference type="NCBI Taxonomy" id="1182542"/>
    <lineage>
        <taxon>Eukaryota</taxon>
        <taxon>Fungi</taxon>
        <taxon>Dikarya</taxon>
        <taxon>Ascomycota</taxon>
        <taxon>Pezizomycotina</taxon>
        <taxon>Eurotiomycetes</taxon>
        <taxon>Chaetothyriomycetidae</taxon>
        <taxon>Chaetothyriales</taxon>
        <taxon>Herpotrichiellaceae</taxon>
        <taxon>Capronia</taxon>
    </lineage>
</organism>
<dbReference type="Proteomes" id="UP000019478">
    <property type="component" value="Unassembled WGS sequence"/>
</dbReference>
<dbReference type="EMBL" id="AMGY01000001">
    <property type="protein sequence ID" value="EXJ92299.1"/>
    <property type="molecule type" value="Genomic_DNA"/>
</dbReference>
<feature type="compositionally biased region" description="Low complexity" evidence="1">
    <location>
        <begin position="269"/>
        <end position="306"/>
    </location>
</feature>
<name>W9ZCP5_9EURO</name>
<feature type="chain" id="PRO_5004933483" description="Extracellular membrane protein CFEM domain-containing protein" evidence="2">
    <location>
        <begin position="20"/>
        <end position="329"/>
    </location>
</feature>
<keyword evidence="4" id="KW-1185">Reference proteome</keyword>
<dbReference type="OrthoDB" id="3538998at2759"/>
<feature type="region of interest" description="Disordered" evidence="1">
    <location>
        <begin position="265"/>
        <end position="306"/>
    </location>
</feature>
<dbReference type="HOGENOM" id="CLU_053555_1_0_1"/>
<evidence type="ECO:0000256" key="1">
    <source>
        <dbReference type="SAM" id="MobiDB-lite"/>
    </source>
</evidence>
<dbReference type="RefSeq" id="XP_007729189.1">
    <property type="nucleotide sequence ID" value="XM_007730999.1"/>
</dbReference>
<evidence type="ECO:0000256" key="2">
    <source>
        <dbReference type="SAM" id="SignalP"/>
    </source>
</evidence>
<dbReference type="eggNOG" id="ENOG502SPS8">
    <property type="taxonomic scope" value="Eukaryota"/>
</dbReference>
<dbReference type="GeneID" id="19164989"/>
<keyword evidence="2" id="KW-0732">Signal</keyword>
<gene>
    <name evidence="3" type="ORF">A1O3_00849</name>
</gene>
<sequence length="329" mass="33947">MMILPVFLSVALSQAFANAASSSAQTSNITASSCVDPSGYTSCFNKANDVALNCFSGAGTDETVQQSCGCELYLDEIQCALESCWNQVYSCEYQELASTFLINCPSTPIPSFPAPDDAPNRCSCNLGYVIQNATGSFNAPCSTEATLDVDRTFACTCCMESSAWTSIFEICPDTDPTLIGYNRINNELAYFNEPFDQCGQYLESYNCVNDLSFTPIGDIPFLSSFPATTGTATLSNIGGSVTTPPLGATYTWTANGVPRTITAADAKKTGASKGSSTTKGSGAAATSGSTTTGSGSTSSSSSGASGSAQSSLGSHALVIGVSLLGLAFL</sequence>